<dbReference type="EMBL" id="BMQO01000020">
    <property type="protein sequence ID" value="GGS37108.1"/>
    <property type="molecule type" value="Genomic_DNA"/>
</dbReference>
<dbReference type="Proteomes" id="UP000620633">
    <property type="component" value="Unassembled WGS sequence"/>
</dbReference>
<accession>A0ABQ2SSF7</accession>
<protein>
    <submittedName>
        <fullName evidence="1">Uncharacterized protein</fullName>
    </submittedName>
</protein>
<evidence type="ECO:0000313" key="1">
    <source>
        <dbReference type="EMBL" id="GGS37108.1"/>
    </source>
</evidence>
<name>A0ABQ2SSF7_9DEIO</name>
<keyword evidence="2" id="KW-1185">Reference proteome</keyword>
<reference evidence="2" key="1">
    <citation type="journal article" date="2019" name="Int. J. Syst. Evol. Microbiol.">
        <title>The Global Catalogue of Microorganisms (GCM) 10K type strain sequencing project: providing services to taxonomists for standard genome sequencing and annotation.</title>
        <authorList>
            <consortium name="The Broad Institute Genomics Platform"/>
            <consortium name="The Broad Institute Genome Sequencing Center for Infectious Disease"/>
            <person name="Wu L."/>
            <person name="Ma J."/>
        </authorList>
    </citation>
    <scope>NUCLEOTIDE SEQUENCE [LARGE SCALE GENOMIC DNA]</scope>
    <source>
        <strain evidence="2">JCM 31406</strain>
    </source>
</reference>
<sequence length="84" mass="8884">MEKRNASWLVGMFPTGHARPSLPHCVIGGLIEEIIKYSAGGTVTDQTDPEPSALKAGQTCSGRRASACLGICSTSRRRGLIVLT</sequence>
<evidence type="ECO:0000313" key="2">
    <source>
        <dbReference type="Proteomes" id="UP000620633"/>
    </source>
</evidence>
<organism evidence="1 2">
    <name type="scientific">Deinococcus knuensis</name>
    <dbReference type="NCBI Taxonomy" id="1837380"/>
    <lineage>
        <taxon>Bacteria</taxon>
        <taxon>Thermotogati</taxon>
        <taxon>Deinococcota</taxon>
        <taxon>Deinococci</taxon>
        <taxon>Deinococcales</taxon>
        <taxon>Deinococcaceae</taxon>
        <taxon>Deinococcus</taxon>
    </lineage>
</organism>
<dbReference type="RefSeq" id="WP_189103216.1">
    <property type="nucleotide sequence ID" value="NZ_BMQO01000020.1"/>
</dbReference>
<comment type="caution">
    <text evidence="1">The sequence shown here is derived from an EMBL/GenBank/DDBJ whole genome shotgun (WGS) entry which is preliminary data.</text>
</comment>
<gene>
    <name evidence="1" type="ORF">GCM10008961_30950</name>
</gene>
<proteinExistence type="predicted"/>